<protein>
    <submittedName>
        <fullName evidence="2">Uncharacterized protein</fullName>
    </submittedName>
</protein>
<dbReference type="Proteomes" id="UP001238450">
    <property type="component" value="Unassembled WGS sequence"/>
</dbReference>
<comment type="caution">
    <text evidence="2">The sequence shown here is derived from an EMBL/GenBank/DDBJ whole genome shotgun (WGS) entry which is preliminary data.</text>
</comment>
<dbReference type="EMBL" id="JAUSUV010000020">
    <property type="protein sequence ID" value="MDQ0418891.1"/>
    <property type="molecule type" value="Genomic_DNA"/>
</dbReference>
<name>A0AAJ1TQZ4_9BACL</name>
<evidence type="ECO:0000313" key="2">
    <source>
        <dbReference type="EMBL" id="MDQ0418891.1"/>
    </source>
</evidence>
<dbReference type="AlphaFoldDB" id="A0AAJ1TQZ4"/>
<evidence type="ECO:0000256" key="1">
    <source>
        <dbReference type="SAM" id="MobiDB-lite"/>
    </source>
</evidence>
<keyword evidence="3" id="KW-1185">Reference proteome</keyword>
<feature type="compositionally biased region" description="Polar residues" evidence="1">
    <location>
        <begin position="44"/>
        <end position="64"/>
    </location>
</feature>
<feature type="region of interest" description="Disordered" evidence="1">
    <location>
        <begin position="42"/>
        <end position="64"/>
    </location>
</feature>
<reference evidence="2 3" key="1">
    <citation type="submission" date="2023-07" db="EMBL/GenBank/DDBJ databases">
        <title>Genomic Encyclopedia of Type Strains, Phase IV (KMG-IV): sequencing the most valuable type-strain genomes for metagenomic binning, comparative biology and taxonomic classification.</title>
        <authorList>
            <person name="Goeker M."/>
        </authorList>
    </citation>
    <scope>NUCLEOTIDE SEQUENCE [LARGE SCALE GENOMIC DNA]</scope>
    <source>
        <strain evidence="2 3">DSM 46876</strain>
    </source>
</reference>
<sequence length="64" mass="7548">MIDPMIKARIEHDLRRFRQWKARLVEIEYQLVDAFFEGSKQHQETANVQTSGTSDPHSRSFVSE</sequence>
<proteinExistence type="predicted"/>
<accession>A0AAJ1TQZ4</accession>
<evidence type="ECO:0000313" key="3">
    <source>
        <dbReference type="Proteomes" id="UP001238450"/>
    </source>
</evidence>
<gene>
    <name evidence="2" type="ORF">J2Z48_003096</name>
</gene>
<organism evidence="2 3">
    <name type="scientific">Croceifilum oryzae</name>
    <dbReference type="NCBI Taxonomy" id="1553429"/>
    <lineage>
        <taxon>Bacteria</taxon>
        <taxon>Bacillati</taxon>
        <taxon>Bacillota</taxon>
        <taxon>Bacilli</taxon>
        <taxon>Bacillales</taxon>
        <taxon>Thermoactinomycetaceae</taxon>
        <taxon>Croceifilum</taxon>
    </lineage>
</organism>
<dbReference type="RefSeq" id="WP_307254879.1">
    <property type="nucleotide sequence ID" value="NZ_JAUSUV010000020.1"/>
</dbReference>